<dbReference type="EMBL" id="JBHTIR010000736">
    <property type="protein sequence ID" value="MFD0851734.1"/>
    <property type="molecule type" value="Genomic_DNA"/>
</dbReference>
<gene>
    <name evidence="1" type="ORF">ACFQ07_05860</name>
</gene>
<dbReference type="Gene3D" id="3.40.430.10">
    <property type="entry name" value="Dihydrofolate Reductase, subunit A"/>
    <property type="match status" value="1"/>
</dbReference>
<sequence length="132" mass="14020">RLFDLTGGWGGRTPGGHPCFVVTHSAPEDWKDRETEVPFTFVTEGGVARALELAKAAADGRNVSVNGGTIARQALELGFLDEVWVDLAPVFLNEGVPLLSGLTGNNTPVALEGPISVLQGNGVTHLRYRVAR</sequence>
<reference evidence="2" key="1">
    <citation type="journal article" date="2019" name="Int. J. Syst. Evol. Microbiol.">
        <title>The Global Catalogue of Microorganisms (GCM) 10K type strain sequencing project: providing services to taxonomists for standard genome sequencing and annotation.</title>
        <authorList>
            <consortium name="The Broad Institute Genomics Platform"/>
            <consortium name="The Broad Institute Genome Sequencing Center for Infectious Disease"/>
            <person name="Wu L."/>
            <person name="Ma J."/>
        </authorList>
    </citation>
    <scope>NUCLEOTIDE SEQUENCE [LARGE SCALE GENOMIC DNA]</scope>
    <source>
        <strain evidence="2">JCM 31696</strain>
    </source>
</reference>
<feature type="non-terminal residue" evidence="1">
    <location>
        <position position="1"/>
    </location>
</feature>
<dbReference type="Proteomes" id="UP001597083">
    <property type="component" value="Unassembled WGS sequence"/>
</dbReference>
<evidence type="ECO:0000313" key="1">
    <source>
        <dbReference type="EMBL" id="MFD0851734.1"/>
    </source>
</evidence>
<dbReference type="SUPFAM" id="SSF53597">
    <property type="entry name" value="Dihydrofolate reductase-like"/>
    <property type="match status" value="1"/>
</dbReference>
<name>A0ABW3CDJ9_9ACTN</name>
<protein>
    <submittedName>
        <fullName evidence="1">Dihydrofolate reductase family protein</fullName>
    </submittedName>
</protein>
<evidence type="ECO:0000313" key="2">
    <source>
        <dbReference type="Proteomes" id="UP001597083"/>
    </source>
</evidence>
<accession>A0ABW3CDJ9</accession>
<organism evidence="1 2">
    <name type="scientific">Actinomadura adrarensis</name>
    <dbReference type="NCBI Taxonomy" id="1819600"/>
    <lineage>
        <taxon>Bacteria</taxon>
        <taxon>Bacillati</taxon>
        <taxon>Actinomycetota</taxon>
        <taxon>Actinomycetes</taxon>
        <taxon>Streptosporangiales</taxon>
        <taxon>Thermomonosporaceae</taxon>
        <taxon>Actinomadura</taxon>
    </lineage>
</organism>
<proteinExistence type="predicted"/>
<keyword evidence="2" id="KW-1185">Reference proteome</keyword>
<dbReference type="InterPro" id="IPR024072">
    <property type="entry name" value="DHFR-like_dom_sf"/>
</dbReference>
<comment type="caution">
    <text evidence="1">The sequence shown here is derived from an EMBL/GenBank/DDBJ whole genome shotgun (WGS) entry which is preliminary data.</text>
</comment>